<feature type="region of interest" description="Disordered" evidence="14">
    <location>
        <begin position="133"/>
        <end position="188"/>
    </location>
</feature>
<evidence type="ECO:0000313" key="17">
    <source>
        <dbReference type="Proteomes" id="UP000053237"/>
    </source>
</evidence>
<feature type="compositionally biased region" description="Low complexity" evidence="14">
    <location>
        <begin position="103"/>
        <end position="113"/>
    </location>
</feature>
<dbReference type="InterPro" id="IPR016181">
    <property type="entry name" value="Acyl_CoA_acyltransferase"/>
</dbReference>
<protein>
    <recommendedName>
        <fullName evidence="3">histone acetyltransferase</fullName>
        <ecNumber evidence="3">2.3.1.48</ecNumber>
    </recommendedName>
</protein>
<evidence type="ECO:0000256" key="11">
    <source>
        <dbReference type="ARBA" id="ARBA00023242"/>
    </source>
</evidence>
<gene>
    <name evidence="16" type="ORF">BN9_017940</name>
</gene>
<dbReference type="Pfam" id="PF17772">
    <property type="entry name" value="zf-MYST"/>
    <property type="match status" value="1"/>
</dbReference>
<keyword evidence="8" id="KW-0007">Acetylation</keyword>
<evidence type="ECO:0000256" key="3">
    <source>
        <dbReference type="ARBA" id="ARBA00013184"/>
    </source>
</evidence>
<dbReference type="Pfam" id="PF11717">
    <property type="entry name" value="Tudor-knot"/>
    <property type="match status" value="1"/>
</dbReference>
<dbReference type="InterPro" id="IPR025995">
    <property type="entry name" value="Tudor-knot"/>
</dbReference>
<evidence type="ECO:0000259" key="15">
    <source>
        <dbReference type="PROSITE" id="PS51726"/>
    </source>
</evidence>
<dbReference type="InterPro" id="IPR050603">
    <property type="entry name" value="MYST_HAT"/>
</dbReference>
<dbReference type="SUPFAM" id="SSF54160">
    <property type="entry name" value="Chromo domain-like"/>
    <property type="match status" value="1"/>
</dbReference>
<dbReference type="Gene3D" id="3.30.60.60">
    <property type="entry name" value="N-acetyl transferase-like"/>
    <property type="match status" value="1"/>
</dbReference>
<evidence type="ECO:0000256" key="14">
    <source>
        <dbReference type="SAM" id="MobiDB-lite"/>
    </source>
</evidence>
<evidence type="ECO:0000256" key="5">
    <source>
        <dbReference type="ARBA" id="ARBA00022723"/>
    </source>
</evidence>
<dbReference type="PANTHER" id="PTHR10615">
    <property type="entry name" value="HISTONE ACETYLTRANSFERASE"/>
    <property type="match status" value="1"/>
</dbReference>
<dbReference type="Gene3D" id="1.10.10.10">
    <property type="entry name" value="Winged helix-like DNA-binding domain superfamily/Winged helix DNA-binding domain"/>
    <property type="match status" value="1"/>
</dbReference>
<dbReference type="EMBL" id="CAIX01000014">
    <property type="protein sequence ID" value="CCI41010.1"/>
    <property type="molecule type" value="Genomic_DNA"/>
</dbReference>
<accession>A0A024G2L8</accession>
<dbReference type="AlphaFoldDB" id="A0A024G2L8"/>
<dbReference type="STRING" id="65357.A0A024G2L8"/>
<evidence type="ECO:0000256" key="2">
    <source>
        <dbReference type="ARBA" id="ARBA00010107"/>
    </source>
</evidence>
<dbReference type="Proteomes" id="UP000053237">
    <property type="component" value="Unassembled WGS sequence"/>
</dbReference>
<dbReference type="InterPro" id="IPR036388">
    <property type="entry name" value="WH-like_DNA-bd_sf"/>
</dbReference>
<dbReference type="InParanoid" id="A0A024G2L8"/>
<dbReference type="EC" id="2.3.1.48" evidence="3"/>
<keyword evidence="5" id="KW-0479">Metal-binding</keyword>
<comment type="caution">
    <text evidence="16">The sequence shown here is derived from an EMBL/GenBank/DDBJ whole genome shotgun (WGS) entry which is preliminary data.</text>
</comment>
<organism evidence="16 17">
    <name type="scientific">Albugo candida</name>
    <dbReference type="NCBI Taxonomy" id="65357"/>
    <lineage>
        <taxon>Eukaryota</taxon>
        <taxon>Sar</taxon>
        <taxon>Stramenopiles</taxon>
        <taxon>Oomycota</taxon>
        <taxon>Peronosporomycetes</taxon>
        <taxon>Albuginales</taxon>
        <taxon>Albuginaceae</taxon>
        <taxon>Albugo</taxon>
    </lineage>
</organism>
<evidence type="ECO:0000256" key="8">
    <source>
        <dbReference type="ARBA" id="ARBA00022990"/>
    </source>
</evidence>
<proteinExistence type="inferred from homology"/>
<dbReference type="InterPro" id="IPR040706">
    <property type="entry name" value="Zf-MYST"/>
</dbReference>
<dbReference type="InterPro" id="IPR016197">
    <property type="entry name" value="Chromo-like_dom_sf"/>
</dbReference>
<dbReference type="GO" id="GO:0004402">
    <property type="term" value="F:histone acetyltransferase activity"/>
    <property type="evidence" value="ECO:0007669"/>
    <property type="project" value="InterPro"/>
</dbReference>
<dbReference type="Gene3D" id="2.30.30.140">
    <property type="match status" value="1"/>
</dbReference>
<dbReference type="InterPro" id="IPR002717">
    <property type="entry name" value="HAT_MYST-type"/>
</dbReference>
<keyword evidence="12" id="KW-0012">Acyltransferase</keyword>
<evidence type="ECO:0000313" key="16">
    <source>
        <dbReference type="EMBL" id="CCI41010.1"/>
    </source>
</evidence>
<name>A0A024G2L8_9STRA</name>
<feature type="compositionally biased region" description="Basic residues" evidence="14">
    <location>
        <begin position="148"/>
        <end position="158"/>
    </location>
</feature>
<keyword evidence="6" id="KW-0863">Zinc-finger</keyword>
<keyword evidence="7" id="KW-0862">Zinc</keyword>
<evidence type="ECO:0000256" key="9">
    <source>
        <dbReference type="ARBA" id="ARBA00023015"/>
    </source>
</evidence>
<feature type="region of interest" description="Disordered" evidence="14">
    <location>
        <begin position="73"/>
        <end position="113"/>
    </location>
</feature>
<dbReference type="PROSITE" id="PS51726">
    <property type="entry name" value="MYST_HAT"/>
    <property type="match status" value="1"/>
</dbReference>
<dbReference type="GO" id="GO:0005634">
    <property type="term" value="C:nucleus"/>
    <property type="evidence" value="ECO:0007669"/>
    <property type="project" value="UniProtKB-SubCell"/>
</dbReference>
<keyword evidence="10" id="KW-0804">Transcription</keyword>
<sequence length="490" mass="57117">MLEHDAPFETGTILLANWMGLAQRTCVVVDKKVFKDTYKYYVHWHDFNRRMDEWIYAHEIIREGTDEEIKKLKEKEGTKKRKNQKVAAETSNASDKETSLGNSKSDSLSTLSLLSPEDDPKYLFDDDGKTSAYGKVGSESRKPLAKSSRSRGQKRKHASTSSGNAQDFERPEEEHDEHEGMDAASIREHEEVTKVKNVRLVEFGRYRMAAWYFSPFPKEFFPGGHIDCLYFCEFCLAFFCHKSELQHHQIREACDRHPPGNEIYRHDNLSVFEVDGAMSKFYCQNLCYFAKLFLDHKTLYYDVDPFLFYIVCEVDTRGFHPVGYFSKEKYSELGYNLACILTLPCHQRKGYGNFIIQFSYELSKKEGKVGSPEKPLSDLGLVSYRSYWTRKLLCILKEMPENEISIMELTKMTSIKSDDIISTLQFLNIIRYIDGQYVFVIPKQLIDEQLSRVCSKGPQIHPEKLHWTPLHLDIKRDKWSLKSKYAEKEE</sequence>
<keyword evidence="9" id="KW-0805">Transcription regulation</keyword>
<evidence type="ECO:0000256" key="4">
    <source>
        <dbReference type="ARBA" id="ARBA00022679"/>
    </source>
</evidence>
<evidence type="ECO:0000256" key="10">
    <source>
        <dbReference type="ARBA" id="ARBA00023163"/>
    </source>
</evidence>
<evidence type="ECO:0000256" key="13">
    <source>
        <dbReference type="PIRSR" id="PIRSR602717-51"/>
    </source>
</evidence>
<evidence type="ECO:0000256" key="6">
    <source>
        <dbReference type="ARBA" id="ARBA00022771"/>
    </source>
</evidence>
<keyword evidence="11" id="KW-0539">Nucleus</keyword>
<evidence type="ECO:0000256" key="12">
    <source>
        <dbReference type="ARBA" id="ARBA00023315"/>
    </source>
</evidence>
<feature type="active site" description="Proton donor/acceptor" evidence="13">
    <location>
        <position position="373"/>
    </location>
</feature>
<keyword evidence="17" id="KW-1185">Reference proteome</keyword>
<evidence type="ECO:0000256" key="7">
    <source>
        <dbReference type="ARBA" id="ARBA00022833"/>
    </source>
</evidence>
<dbReference type="Pfam" id="PF01853">
    <property type="entry name" value="MOZ_SAS"/>
    <property type="match status" value="1"/>
</dbReference>
<feature type="domain" description="MYST-type HAT" evidence="15">
    <location>
        <begin position="193"/>
        <end position="469"/>
    </location>
</feature>
<dbReference type="FunFam" id="3.30.60.60:FF:000004">
    <property type="entry name" value="Histone acetyltransferase"/>
    <property type="match status" value="1"/>
</dbReference>
<comment type="similarity">
    <text evidence="2">Belongs to the MYST (SAS/MOZ) family.</text>
</comment>
<comment type="subcellular location">
    <subcellularLocation>
        <location evidence="1">Nucleus</location>
    </subcellularLocation>
</comment>
<reference evidence="16 17" key="1">
    <citation type="submission" date="2012-05" db="EMBL/GenBank/DDBJ databases">
        <title>Recombination and specialization in a pathogen metapopulation.</title>
        <authorList>
            <person name="Gardiner A."/>
            <person name="Kemen E."/>
            <person name="Schultz-Larsen T."/>
            <person name="MacLean D."/>
            <person name="Van Oosterhout C."/>
            <person name="Jones J.D.G."/>
        </authorList>
    </citation>
    <scope>NUCLEOTIDE SEQUENCE [LARGE SCALE GENOMIC DNA]</scope>
    <source>
        <strain evidence="16 17">Ac Nc2</strain>
    </source>
</reference>
<dbReference type="FunFam" id="1.10.10.10:FF:000022">
    <property type="entry name" value="Histone acetyltransferase"/>
    <property type="match status" value="1"/>
</dbReference>
<keyword evidence="4" id="KW-0808">Transferase</keyword>
<dbReference type="SUPFAM" id="SSF55729">
    <property type="entry name" value="Acyl-CoA N-acyltransferases (Nat)"/>
    <property type="match status" value="1"/>
</dbReference>
<evidence type="ECO:0000256" key="1">
    <source>
        <dbReference type="ARBA" id="ARBA00004123"/>
    </source>
</evidence>
<dbReference type="PANTHER" id="PTHR10615:SF219">
    <property type="entry name" value="HISTONE ACETYLTRANSFERASE KAT5"/>
    <property type="match status" value="1"/>
</dbReference>
<dbReference type="GO" id="GO:0006355">
    <property type="term" value="P:regulation of DNA-templated transcription"/>
    <property type="evidence" value="ECO:0007669"/>
    <property type="project" value="InterPro"/>
</dbReference>
<dbReference type="OrthoDB" id="787137at2759"/>
<feature type="compositionally biased region" description="Basic and acidic residues" evidence="14">
    <location>
        <begin position="167"/>
        <end position="188"/>
    </location>
</feature>
<dbReference type="FunFam" id="3.40.630.30:FF:000002">
    <property type="entry name" value="Histone acetyltransferase"/>
    <property type="match status" value="1"/>
</dbReference>
<dbReference type="Gene3D" id="3.40.630.30">
    <property type="match status" value="1"/>
</dbReference>
<dbReference type="GO" id="GO:0008270">
    <property type="term" value="F:zinc ion binding"/>
    <property type="evidence" value="ECO:0007669"/>
    <property type="project" value="UniProtKB-KW"/>
</dbReference>